<protein>
    <submittedName>
        <fullName evidence="9">Raffinose/stachyose/melibiose transport system permease protein</fullName>
    </submittedName>
</protein>
<name>A0A4R3NJ66_9HYPH</name>
<dbReference type="GO" id="GO:0005886">
    <property type="term" value="C:plasma membrane"/>
    <property type="evidence" value="ECO:0007669"/>
    <property type="project" value="UniProtKB-SubCell"/>
</dbReference>
<evidence type="ECO:0000313" key="10">
    <source>
        <dbReference type="Proteomes" id="UP000295097"/>
    </source>
</evidence>
<evidence type="ECO:0000259" key="8">
    <source>
        <dbReference type="PROSITE" id="PS50928"/>
    </source>
</evidence>
<dbReference type="SUPFAM" id="SSF161098">
    <property type="entry name" value="MetI-like"/>
    <property type="match status" value="1"/>
</dbReference>
<keyword evidence="10" id="KW-1185">Reference proteome</keyword>
<keyword evidence="2 7" id="KW-0813">Transport</keyword>
<proteinExistence type="inferred from homology"/>
<dbReference type="PROSITE" id="PS50928">
    <property type="entry name" value="ABC_TM1"/>
    <property type="match status" value="1"/>
</dbReference>
<accession>A0A4R3NJ66</accession>
<dbReference type="InterPro" id="IPR050901">
    <property type="entry name" value="BP-dep_ABC_trans_perm"/>
</dbReference>
<evidence type="ECO:0000256" key="6">
    <source>
        <dbReference type="ARBA" id="ARBA00023136"/>
    </source>
</evidence>
<dbReference type="RefSeq" id="WP_132313760.1">
    <property type="nucleotide sequence ID" value="NZ_SMAR01000035.1"/>
</dbReference>
<evidence type="ECO:0000256" key="4">
    <source>
        <dbReference type="ARBA" id="ARBA00022692"/>
    </source>
</evidence>
<evidence type="ECO:0000313" key="9">
    <source>
        <dbReference type="EMBL" id="TCT33063.1"/>
    </source>
</evidence>
<comment type="subcellular location">
    <subcellularLocation>
        <location evidence="1 7">Cell membrane</location>
        <topology evidence="1 7">Multi-pass membrane protein</topology>
    </subcellularLocation>
</comment>
<gene>
    <name evidence="9" type="ORF">EDC90_103525</name>
</gene>
<feature type="transmembrane region" description="Helical" evidence="7">
    <location>
        <begin position="106"/>
        <end position="126"/>
    </location>
</feature>
<dbReference type="OrthoDB" id="9815445at2"/>
<dbReference type="InterPro" id="IPR000515">
    <property type="entry name" value="MetI-like"/>
</dbReference>
<dbReference type="GO" id="GO:0055085">
    <property type="term" value="P:transmembrane transport"/>
    <property type="evidence" value="ECO:0007669"/>
    <property type="project" value="InterPro"/>
</dbReference>
<keyword evidence="6 7" id="KW-0472">Membrane</keyword>
<dbReference type="Gene3D" id="1.10.3720.10">
    <property type="entry name" value="MetI-like"/>
    <property type="match status" value="1"/>
</dbReference>
<feature type="transmembrane region" description="Helical" evidence="7">
    <location>
        <begin position="71"/>
        <end position="94"/>
    </location>
</feature>
<feature type="domain" description="ABC transmembrane type-1" evidence="8">
    <location>
        <begin position="67"/>
        <end position="259"/>
    </location>
</feature>
<dbReference type="InterPro" id="IPR035906">
    <property type="entry name" value="MetI-like_sf"/>
</dbReference>
<feature type="transmembrane region" description="Helical" evidence="7">
    <location>
        <begin position="138"/>
        <end position="158"/>
    </location>
</feature>
<evidence type="ECO:0000256" key="7">
    <source>
        <dbReference type="RuleBase" id="RU363032"/>
    </source>
</evidence>
<reference evidence="9 10" key="1">
    <citation type="submission" date="2019-03" db="EMBL/GenBank/DDBJ databases">
        <title>Freshwater and sediment microbial communities from various areas in North America, analyzing microbe dynamics in response to fracking.</title>
        <authorList>
            <person name="Lamendella R."/>
        </authorList>
    </citation>
    <scope>NUCLEOTIDE SEQUENCE [LARGE SCALE GENOMIC DNA]</scope>
    <source>
        <strain evidence="9 10">175.2</strain>
    </source>
</reference>
<evidence type="ECO:0000256" key="3">
    <source>
        <dbReference type="ARBA" id="ARBA00022475"/>
    </source>
</evidence>
<feature type="transmembrane region" description="Helical" evidence="7">
    <location>
        <begin position="7"/>
        <end position="29"/>
    </location>
</feature>
<sequence>MRRLKRNIFLVVVVALLLVQLFPILWLLLSSFKPSLALTSAPFSIGTDFTLANYAGVLRDSDIFIYIRNTAIVTFISIALIVILSAGAGFALEIMEIRLNGPISTLFLVGIMIPIQVSLIPLFSMYRDLHLLNSYDALILPQVGFALPLSILIFQNFYRYIPRELIEAAVIDGCNIYQMFFRVLLPLMKNVTLTVASLQFVFIWNDFVFSNTFTNSTQYKTIAVGLQEFIGAFGATDWGQTYAAICISLLPVLLIYLLLNKQMMEGIAAGAVKG</sequence>
<evidence type="ECO:0000256" key="2">
    <source>
        <dbReference type="ARBA" id="ARBA00022448"/>
    </source>
</evidence>
<dbReference type="CDD" id="cd06261">
    <property type="entry name" value="TM_PBP2"/>
    <property type="match status" value="1"/>
</dbReference>
<keyword evidence="4 7" id="KW-0812">Transmembrane</keyword>
<keyword evidence="5 7" id="KW-1133">Transmembrane helix</keyword>
<keyword evidence="3" id="KW-1003">Cell membrane</keyword>
<comment type="similarity">
    <text evidence="7">Belongs to the binding-protein-dependent transport system permease family.</text>
</comment>
<dbReference type="AlphaFoldDB" id="A0A4R3NJ66"/>
<dbReference type="EMBL" id="SMAR01000035">
    <property type="protein sequence ID" value="TCT33063.1"/>
    <property type="molecule type" value="Genomic_DNA"/>
</dbReference>
<evidence type="ECO:0000256" key="1">
    <source>
        <dbReference type="ARBA" id="ARBA00004651"/>
    </source>
</evidence>
<dbReference type="PANTHER" id="PTHR32243:SF24">
    <property type="entry name" value="DIACETYLCHITOBIOSE UPTAKE SYSTEM PERMEASE PROTEIN NGCG"/>
    <property type="match status" value="1"/>
</dbReference>
<feature type="transmembrane region" description="Helical" evidence="7">
    <location>
        <begin position="241"/>
        <end position="259"/>
    </location>
</feature>
<dbReference type="PANTHER" id="PTHR32243">
    <property type="entry name" value="MALTOSE TRANSPORT SYSTEM PERMEASE-RELATED"/>
    <property type="match status" value="1"/>
</dbReference>
<evidence type="ECO:0000256" key="5">
    <source>
        <dbReference type="ARBA" id="ARBA00022989"/>
    </source>
</evidence>
<comment type="caution">
    <text evidence="9">The sequence shown here is derived from an EMBL/GenBank/DDBJ whole genome shotgun (WGS) entry which is preliminary data.</text>
</comment>
<dbReference type="Pfam" id="PF00528">
    <property type="entry name" value="BPD_transp_1"/>
    <property type="match status" value="1"/>
</dbReference>
<organism evidence="9 10">
    <name type="scientific">Martelella mediterranea</name>
    <dbReference type="NCBI Taxonomy" id="293089"/>
    <lineage>
        <taxon>Bacteria</taxon>
        <taxon>Pseudomonadati</taxon>
        <taxon>Pseudomonadota</taxon>
        <taxon>Alphaproteobacteria</taxon>
        <taxon>Hyphomicrobiales</taxon>
        <taxon>Aurantimonadaceae</taxon>
        <taxon>Martelella</taxon>
    </lineage>
</organism>
<feature type="transmembrane region" description="Helical" evidence="7">
    <location>
        <begin position="179"/>
        <end position="204"/>
    </location>
</feature>
<dbReference type="Proteomes" id="UP000295097">
    <property type="component" value="Unassembled WGS sequence"/>
</dbReference>